<dbReference type="OrthoDB" id="432881at2759"/>
<evidence type="ECO:0000256" key="7">
    <source>
        <dbReference type="ARBA" id="ARBA00022982"/>
    </source>
</evidence>
<dbReference type="PANTHER" id="PTHR15422:SF45">
    <property type="entry name" value="CYTOCHROME B561 DOMAIN-CONTAINING PROTEIN"/>
    <property type="match status" value="1"/>
</dbReference>
<dbReference type="GO" id="GO:0016020">
    <property type="term" value="C:membrane"/>
    <property type="evidence" value="ECO:0007669"/>
    <property type="project" value="UniProtKB-SubCell"/>
</dbReference>
<comment type="caution">
    <text evidence="13">The sequence shown here is derived from an EMBL/GenBank/DDBJ whole genome shotgun (WGS) entry which is preliminary data.</text>
</comment>
<accession>A0A9P5D6P5</accession>
<gene>
    <name evidence="13" type="ORF">GMORB2_1052</name>
</gene>
<evidence type="ECO:0000256" key="4">
    <source>
        <dbReference type="ARBA" id="ARBA00022617"/>
    </source>
</evidence>
<dbReference type="EMBL" id="JAANYQ010000002">
    <property type="protein sequence ID" value="KAF4125806.1"/>
    <property type="molecule type" value="Genomic_DNA"/>
</dbReference>
<evidence type="ECO:0000256" key="3">
    <source>
        <dbReference type="ARBA" id="ARBA00022448"/>
    </source>
</evidence>
<evidence type="ECO:0000256" key="10">
    <source>
        <dbReference type="ARBA" id="ARBA00023136"/>
    </source>
</evidence>
<dbReference type="AlphaFoldDB" id="A0A9P5D6P5"/>
<feature type="transmembrane region" description="Helical" evidence="11">
    <location>
        <begin position="227"/>
        <end position="246"/>
    </location>
</feature>
<evidence type="ECO:0000313" key="14">
    <source>
        <dbReference type="Proteomes" id="UP000749293"/>
    </source>
</evidence>
<comment type="cofactor">
    <cofactor evidence="1">
        <name>heme b</name>
        <dbReference type="ChEBI" id="CHEBI:60344"/>
    </cofactor>
</comment>
<feature type="transmembrane region" description="Helical" evidence="11">
    <location>
        <begin position="159"/>
        <end position="186"/>
    </location>
</feature>
<evidence type="ECO:0000256" key="5">
    <source>
        <dbReference type="ARBA" id="ARBA00022692"/>
    </source>
</evidence>
<evidence type="ECO:0000256" key="11">
    <source>
        <dbReference type="SAM" id="Phobius"/>
    </source>
</evidence>
<keyword evidence="8 11" id="KW-1133">Transmembrane helix</keyword>
<dbReference type="GeneID" id="55967282"/>
<keyword evidence="14" id="KW-1185">Reference proteome</keyword>
<organism evidence="13 14">
    <name type="scientific">Geosmithia morbida</name>
    <dbReference type="NCBI Taxonomy" id="1094350"/>
    <lineage>
        <taxon>Eukaryota</taxon>
        <taxon>Fungi</taxon>
        <taxon>Dikarya</taxon>
        <taxon>Ascomycota</taxon>
        <taxon>Pezizomycotina</taxon>
        <taxon>Sordariomycetes</taxon>
        <taxon>Hypocreomycetidae</taxon>
        <taxon>Hypocreales</taxon>
        <taxon>Bionectriaceae</taxon>
        <taxon>Geosmithia</taxon>
    </lineage>
</organism>
<feature type="domain" description="Cytochrome b561" evidence="12">
    <location>
        <begin position="51"/>
        <end position="248"/>
    </location>
</feature>
<evidence type="ECO:0000256" key="9">
    <source>
        <dbReference type="ARBA" id="ARBA00023004"/>
    </source>
</evidence>
<dbReference type="SMART" id="SM00665">
    <property type="entry name" value="B561"/>
    <property type="match status" value="1"/>
</dbReference>
<protein>
    <submittedName>
        <fullName evidence="13">Eukaryotic cytochrome b561</fullName>
    </submittedName>
</protein>
<keyword evidence="6" id="KW-0479">Metal-binding</keyword>
<evidence type="ECO:0000256" key="8">
    <source>
        <dbReference type="ARBA" id="ARBA00022989"/>
    </source>
</evidence>
<evidence type="ECO:0000256" key="2">
    <source>
        <dbReference type="ARBA" id="ARBA00004141"/>
    </source>
</evidence>
<dbReference type="Gene3D" id="1.20.120.1770">
    <property type="match status" value="1"/>
</dbReference>
<evidence type="ECO:0000313" key="13">
    <source>
        <dbReference type="EMBL" id="KAF4125806.1"/>
    </source>
</evidence>
<keyword evidence="7" id="KW-0249">Electron transport</keyword>
<name>A0A9P5D6P5_9HYPO</name>
<dbReference type="RefSeq" id="XP_035324458.1">
    <property type="nucleotide sequence ID" value="XM_035463034.1"/>
</dbReference>
<dbReference type="PANTHER" id="PTHR15422">
    <property type="entry name" value="OS05G0565100 PROTEIN"/>
    <property type="match status" value="1"/>
</dbReference>
<keyword evidence="5 11" id="KW-0812">Transmembrane</keyword>
<reference evidence="13" key="1">
    <citation type="submission" date="2020-03" db="EMBL/GenBank/DDBJ databases">
        <title>Site-based positive gene gene selection in Geosmithia morbida across the United States reveals a broad range of putative effectors and factors for local host and environmental adapation.</title>
        <authorList>
            <person name="Onufrak A."/>
            <person name="Murdoch R.W."/>
            <person name="Gazis R."/>
            <person name="Huff M."/>
            <person name="Staton M."/>
            <person name="Klingeman W."/>
            <person name="Hadziabdic D."/>
        </authorList>
    </citation>
    <scope>NUCLEOTIDE SEQUENCE</scope>
    <source>
        <strain evidence="13">1262</strain>
    </source>
</reference>
<keyword evidence="9" id="KW-0408">Iron</keyword>
<keyword evidence="4" id="KW-0349">Heme</keyword>
<dbReference type="InterPro" id="IPR045150">
    <property type="entry name" value="CYB561D1/2"/>
</dbReference>
<dbReference type="InterPro" id="IPR006593">
    <property type="entry name" value="Cyt_b561/ferric_Rdtase_TM"/>
</dbReference>
<keyword evidence="10 11" id="KW-0472">Membrane</keyword>
<feature type="transmembrane region" description="Helical" evidence="11">
    <location>
        <begin position="59"/>
        <end position="77"/>
    </location>
</feature>
<dbReference type="Pfam" id="PF03188">
    <property type="entry name" value="Cytochrom_B561"/>
    <property type="match status" value="1"/>
</dbReference>
<keyword evidence="3" id="KW-0813">Transport</keyword>
<comment type="subcellular location">
    <subcellularLocation>
        <location evidence="2">Membrane</location>
        <topology evidence="2">Multi-pass membrane protein</topology>
    </subcellularLocation>
</comment>
<evidence type="ECO:0000259" key="12">
    <source>
        <dbReference type="PROSITE" id="PS50939"/>
    </source>
</evidence>
<dbReference type="CDD" id="cd08761">
    <property type="entry name" value="Cyt_b561_CYB561D2_like"/>
    <property type="match status" value="1"/>
</dbReference>
<dbReference type="GO" id="GO:0046872">
    <property type="term" value="F:metal ion binding"/>
    <property type="evidence" value="ECO:0007669"/>
    <property type="project" value="UniProtKB-KW"/>
</dbReference>
<dbReference type="Proteomes" id="UP000749293">
    <property type="component" value="Unassembled WGS sequence"/>
</dbReference>
<evidence type="ECO:0000256" key="6">
    <source>
        <dbReference type="ARBA" id="ARBA00022723"/>
    </source>
</evidence>
<dbReference type="GO" id="GO:0140575">
    <property type="term" value="F:transmembrane monodehydroascorbate reductase activity"/>
    <property type="evidence" value="ECO:0007669"/>
    <property type="project" value="InterPro"/>
</dbReference>
<evidence type="ECO:0000256" key="1">
    <source>
        <dbReference type="ARBA" id="ARBA00001970"/>
    </source>
</evidence>
<feature type="transmembrane region" description="Helical" evidence="11">
    <location>
        <begin position="198"/>
        <end position="215"/>
    </location>
</feature>
<proteinExistence type="predicted"/>
<dbReference type="PROSITE" id="PS50939">
    <property type="entry name" value="CYTOCHROME_B561"/>
    <property type="match status" value="1"/>
</dbReference>
<feature type="transmembrane region" description="Helical" evidence="11">
    <location>
        <begin position="120"/>
        <end position="139"/>
    </location>
</feature>
<sequence length="261" mass="28126">MASATGIPDHPPPPEDAIVSSVDDTEALDETEPLLGRPGDVSQGEGQSYLYNLIQGTGVLAQFGIWLLLILIWASVLTKDLILFSGHPLAQSVGILLLVQSALVLQPTHTVDQKRVGQRIHAGLNLAALVALTTGVVVIEYNKFANNGLHFHSVHGYLGVATSAVLAAQYTLGFTMWAAPSLYGGIDRARSLYRYHRWAGYLVLVLLLATVAAAVDTPYNENVLKLRLWAVLLLSALVLVGVIPRVRKHKLGFTGKKPTVI</sequence>